<proteinExistence type="inferred from homology"/>
<evidence type="ECO:0000313" key="6">
    <source>
        <dbReference type="EMBL" id="ADZ84624.1"/>
    </source>
</evidence>
<reference evidence="6 7" key="1">
    <citation type="journal article" date="2011" name="J. Bacteriol.">
        <title>Complete genome sequence of the cellulose-degrading bacterium Cellulosilyticum lentocellum.</title>
        <authorList>
            <consortium name="US DOE Joint Genome Institute"/>
            <person name="Miller D.A."/>
            <person name="Suen G."/>
            <person name="Bruce D."/>
            <person name="Copeland A."/>
            <person name="Cheng J.F."/>
            <person name="Detter C."/>
            <person name="Goodwin L.A."/>
            <person name="Han C.S."/>
            <person name="Hauser L.J."/>
            <person name="Land M.L."/>
            <person name="Lapidus A."/>
            <person name="Lucas S."/>
            <person name="Meincke L."/>
            <person name="Pitluck S."/>
            <person name="Tapia R."/>
            <person name="Teshima H."/>
            <person name="Woyke T."/>
            <person name="Fox B.G."/>
            <person name="Angert E.R."/>
            <person name="Currie C.R."/>
        </authorList>
    </citation>
    <scope>NUCLEOTIDE SEQUENCE [LARGE SCALE GENOMIC DNA]</scope>
    <source>
        <strain evidence="7">ATCC 49066 / DSM 5427 / NCIMB 11756 / RHM5</strain>
    </source>
</reference>
<organism evidence="6 7">
    <name type="scientific">Cellulosilyticum lentocellum (strain ATCC 49066 / DSM 5427 / NCIMB 11756 / RHM5)</name>
    <name type="common">Clostridium lentocellum</name>
    <dbReference type="NCBI Taxonomy" id="642492"/>
    <lineage>
        <taxon>Bacteria</taxon>
        <taxon>Bacillati</taxon>
        <taxon>Bacillota</taxon>
        <taxon>Clostridia</taxon>
        <taxon>Lachnospirales</taxon>
        <taxon>Cellulosilyticaceae</taxon>
        <taxon>Cellulosilyticum</taxon>
    </lineage>
</organism>
<dbReference type="SUPFAM" id="SSF52540">
    <property type="entry name" value="P-loop containing nucleoside triphosphate hydrolases"/>
    <property type="match status" value="1"/>
</dbReference>
<feature type="coiled-coil region" evidence="4">
    <location>
        <begin position="428"/>
        <end position="480"/>
    </location>
</feature>
<keyword evidence="4" id="KW-0175">Coiled coil</keyword>
<evidence type="ECO:0000256" key="2">
    <source>
        <dbReference type="ARBA" id="ARBA00011322"/>
    </source>
</evidence>
<feature type="coiled-coil region" evidence="4">
    <location>
        <begin position="767"/>
        <end position="801"/>
    </location>
</feature>
<comment type="subunit">
    <text evidence="2">Heterodimer of SbcC and SbcD.</text>
</comment>
<dbReference type="eggNOG" id="COG0419">
    <property type="taxonomic scope" value="Bacteria"/>
</dbReference>
<dbReference type="GO" id="GO:0016887">
    <property type="term" value="F:ATP hydrolysis activity"/>
    <property type="evidence" value="ECO:0007669"/>
    <property type="project" value="InterPro"/>
</dbReference>
<feature type="coiled-coil region" evidence="4">
    <location>
        <begin position="244"/>
        <end position="322"/>
    </location>
</feature>
<dbReference type="PANTHER" id="PTHR32114">
    <property type="entry name" value="ABC TRANSPORTER ABCH.3"/>
    <property type="match status" value="1"/>
</dbReference>
<evidence type="ECO:0000256" key="1">
    <source>
        <dbReference type="ARBA" id="ARBA00006930"/>
    </source>
</evidence>
<accession>F2JLU8</accession>
<evidence type="ECO:0000259" key="5">
    <source>
        <dbReference type="Pfam" id="PF13476"/>
    </source>
</evidence>
<dbReference type="Pfam" id="PF13558">
    <property type="entry name" value="SbcC_Walker_B"/>
    <property type="match status" value="1"/>
</dbReference>
<feature type="domain" description="Rad50/SbcC-type AAA" evidence="5">
    <location>
        <begin position="6"/>
        <end position="278"/>
    </location>
</feature>
<gene>
    <name evidence="6" type="ordered locus">Clole_2927</name>
</gene>
<keyword evidence="7" id="KW-1185">Reference proteome</keyword>
<dbReference type="PANTHER" id="PTHR32114:SF2">
    <property type="entry name" value="ABC TRANSPORTER ABCH.3"/>
    <property type="match status" value="1"/>
</dbReference>
<dbReference type="Pfam" id="PF13476">
    <property type="entry name" value="AAA_23"/>
    <property type="match status" value="1"/>
</dbReference>
<sequence>MRPRLLKMTAFGPYAGEQIIDFERLEDANMFLIYGPTGGGKTTILDAICYALYGETNGGERSGETMRSKFADEDTITEVELYFKLRQDEYRIVRRPQYERAAKRGGSSGKLVKVASEVELYKKEEDTYKLVTAKYNEVGEKINELLHFNIGQFRQVIMIAQNKFRELLTVSSKERQQILQDIFETGIYQNVEKALEILYADIKDQVKEKQLIYENTLSQIEAGEDVRLKDFLSTKVIYNAPEVCDILECICSEKKEEQEQLEQELKKVVAQLEESQQQLVKVNKQYEEKQEQVRLETELTGLIAKKEHYNQLEVKIEKAEKILPIIPLETIVLEVKKEYLACEETLKVQVASLKEIEDKLKLCETKLKEQENLPVEVEKLKKEYSILETYVPKVVQLAAKYEEREQKQKALSIGEDTYKKLLEKEVLLDKEIEEKELTIKQKDTLQKELAEKLVLQKEMLEILKQKAERVREEAHATKVLSELDKQYELIKQKEQLHQLHETHYREAFKLWFNNQAGVLAETLKDNEPCPVCGSLKHPQKAVLTSDHITKEALDKMEKEIKELETELGSLRETKSALEKECKLLKARLQAYDEALVGKETISEEVLHKLKEEITTLEAKLGELVQMQKALEANRLEKKTIIERKEKGATYIAEQKEGLSEVTAYITSIETEVPKELREKVALDAMLEQLKAAYTAKEAAFKTLKQQQERQSTEKAQQSTRVLENQKRAVTLKEQGAKKRLEFENALEVAGFSDMGDFKIYKMTPEDLETAKADLGEYKQRRNLLTSQCKELQEKTKDFSEEERVSVTNKHQVLMEQSTALSLKVNEVKNNQMKHLKIQQALTHLYDEVKTIVKKQSVIEKISSYAKGKNRKGLSFERYIQSSIFEEVLRSANKKLRPMTHNRYELFRSDDLSRANAQAGLDIGIKDYYNNETRPVTTLSGGESFMAALALALGLSEVIQRLAGATPLDTLFIDEGFGSLDEEALELAIKTLLSIQDTGRLIGIISHVKELREQIPVGLEITTGARGSSASFKL</sequence>
<dbReference type="STRING" id="642492.Clole_2927"/>
<dbReference type="KEGG" id="cle:Clole_2927"/>
<dbReference type="EMBL" id="CP002582">
    <property type="protein sequence ID" value="ADZ84624.1"/>
    <property type="molecule type" value="Genomic_DNA"/>
</dbReference>
<dbReference type="RefSeq" id="WP_013657904.1">
    <property type="nucleotide sequence ID" value="NC_015275.1"/>
</dbReference>
<dbReference type="InterPro" id="IPR038729">
    <property type="entry name" value="Rad50/SbcC_AAA"/>
</dbReference>
<dbReference type="HOGENOM" id="CLU_004785_2_1_9"/>
<dbReference type="InterPro" id="IPR027417">
    <property type="entry name" value="P-loop_NTPase"/>
</dbReference>
<name>F2JLU8_CELLD</name>
<feature type="coiled-coil region" evidence="4">
    <location>
        <begin position="546"/>
        <end position="633"/>
    </location>
</feature>
<evidence type="ECO:0000256" key="4">
    <source>
        <dbReference type="SAM" id="Coils"/>
    </source>
</evidence>
<evidence type="ECO:0000256" key="3">
    <source>
        <dbReference type="ARBA" id="ARBA00013368"/>
    </source>
</evidence>
<comment type="similarity">
    <text evidence="1">Belongs to the SMC family. SbcC subfamily.</text>
</comment>
<dbReference type="GO" id="GO:0006302">
    <property type="term" value="P:double-strand break repair"/>
    <property type="evidence" value="ECO:0007669"/>
    <property type="project" value="InterPro"/>
</dbReference>
<evidence type="ECO:0000313" key="7">
    <source>
        <dbReference type="Proteomes" id="UP000008467"/>
    </source>
</evidence>
<protein>
    <recommendedName>
        <fullName evidence="3">Nuclease SbcCD subunit C</fullName>
    </recommendedName>
</protein>
<dbReference type="Gene3D" id="3.40.50.300">
    <property type="entry name" value="P-loop containing nucleotide triphosphate hydrolases"/>
    <property type="match status" value="2"/>
</dbReference>
<dbReference type="Proteomes" id="UP000008467">
    <property type="component" value="Chromosome"/>
</dbReference>
<dbReference type="AlphaFoldDB" id="F2JLU8"/>